<dbReference type="AlphaFoldDB" id="A0A0V0GN10"/>
<accession>A0A0V0GN10</accession>
<evidence type="ECO:0000256" key="1">
    <source>
        <dbReference type="SAM" id="Phobius"/>
    </source>
</evidence>
<name>A0A0V0GN10_SOLCH</name>
<organism evidence="2">
    <name type="scientific">Solanum chacoense</name>
    <name type="common">Chaco potato</name>
    <dbReference type="NCBI Taxonomy" id="4108"/>
    <lineage>
        <taxon>Eukaryota</taxon>
        <taxon>Viridiplantae</taxon>
        <taxon>Streptophyta</taxon>
        <taxon>Embryophyta</taxon>
        <taxon>Tracheophyta</taxon>
        <taxon>Spermatophyta</taxon>
        <taxon>Magnoliopsida</taxon>
        <taxon>eudicotyledons</taxon>
        <taxon>Gunneridae</taxon>
        <taxon>Pentapetalae</taxon>
        <taxon>asterids</taxon>
        <taxon>lamiids</taxon>
        <taxon>Solanales</taxon>
        <taxon>Solanaceae</taxon>
        <taxon>Solanoideae</taxon>
        <taxon>Solaneae</taxon>
        <taxon>Solanum</taxon>
    </lineage>
</organism>
<reference evidence="2" key="1">
    <citation type="submission" date="2015-12" db="EMBL/GenBank/DDBJ databases">
        <title>Gene expression during late stages of embryo sac development: a critical building block for successful pollen-pistil interactions.</title>
        <authorList>
            <person name="Liu Y."/>
            <person name="Joly V."/>
            <person name="Sabar M."/>
            <person name="Matton D.P."/>
        </authorList>
    </citation>
    <scope>NUCLEOTIDE SEQUENCE</scope>
</reference>
<protein>
    <submittedName>
        <fullName evidence="2">Putative ovule protein</fullName>
    </submittedName>
</protein>
<evidence type="ECO:0000313" key="2">
    <source>
        <dbReference type="EMBL" id="JAP09620.1"/>
    </source>
</evidence>
<sequence length="83" mass="9818">MLSAEKLSPMLRYYNKTSRRIQALIRLMRSYTAILGILIPWVSSLLLSLGRSLRYVTIHFFWTEVKQKLCSGMKFVYQPWCTL</sequence>
<proteinExistence type="predicted"/>
<keyword evidence="1" id="KW-1133">Transmembrane helix</keyword>
<dbReference type="EMBL" id="GEDG01034659">
    <property type="protein sequence ID" value="JAP09620.1"/>
    <property type="molecule type" value="Transcribed_RNA"/>
</dbReference>
<keyword evidence="1" id="KW-0472">Membrane</keyword>
<feature type="transmembrane region" description="Helical" evidence="1">
    <location>
        <begin position="21"/>
        <end position="42"/>
    </location>
</feature>
<keyword evidence="1" id="KW-0812">Transmembrane</keyword>